<dbReference type="InParanoid" id="K3WZ82"/>
<dbReference type="HOGENOM" id="CLU_053442_0_0_1"/>
<dbReference type="Pfam" id="PF00400">
    <property type="entry name" value="WD40"/>
    <property type="match status" value="1"/>
</dbReference>
<dbReference type="InterPro" id="IPR015943">
    <property type="entry name" value="WD40/YVTN_repeat-like_dom_sf"/>
</dbReference>
<keyword evidence="2" id="KW-0677">Repeat</keyword>
<reference evidence="4" key="1">
    <citation type="journal article" date="2010" name="Genome Biol.">
        <title>Genome sequence of the necrotrophic plant pathogen Pythium ultimum reveals original pathogenicity mechanisms and effector repertoire.</title>
        <authorList>
            <person name="Levesque C.A."/>
            <person name="Brouwer H."/>
            <person name="Cano L."/>
            <person name="Hamilton J.P."/>
            <person name="Holt C."/>
            <person name="Huitema E."/>
            <person name="Raffaele S."/>
            <person name="Robideau G.P."/>
            <person name="Thines M."/>
            <person name="Win J."/>
            <person name="Zerillo M.M."/>
            <person name="Beakes G.W."/>
            <person name="Boore J.L."/>
            <person name="Busam D."/>
            <person name="Dumas B."/>
            <person name="Ferriera S."/>
            <person name="Fuerstenberg S.I."/>
            <person name="Gachon C.M."/>
            <person name="Gaulin E."/>
            <person name="Govers F."/>
            <person name="Grenville-Briggs L."/>
            <person name="Horner N."/>
            <person name="Hostetler J."/>
            <person name="Jiang R.H."/>
            <person name="Johnson J."/>
            <person name="Krajaejun T."/>
            <person name="Lin H."/>
            <person name="Meijer H.J."/>
            <person name="Moore B."/>
            <person name="Morris P."/>
            <person name="Phuntmart V."/>
            <person name="Puiu D."/>
            <person name="Shetty J."/>
            <person name="Stajich J.E."/>
            <person name="Tripathy S."/>
            <person name="Wawra S."/>
            <person name="van West P."/>
            <person name="Whitty B.R."/>
            <person name="Coutinho P.M."/>
            <person name="Henrissat B."/>
            <person name="Martin F."/>
            <person name="Thomas P.D."/>
            <person name="Tyler B.M."/>
            <person name="De Vries R.P."/>
            <person name="Kamoun S."/>
            <person name="Yandell M."/>
            <person name="Tisserat N."/>
            <person name="Buell C.R."/>
        </authorList>
    </citation>
    <scope>NUCLEOTIDE SEQUENCE</scope>
    <source>
        <strain evidence="4">DAOM:BR144</strain>
    </source>
</reference>
<keyword evidence="1" id="KW-0853">WD repeat</keyword>
<dbReference type="STRING" id="431595.K3WZ82"/>
<dbReference type="EMBL" id="GL376602">
    <property type="status" value="NOT_ANNOTATED_CDS"/>
    <property type="molecule type" value="Genomic_DNA"/>
</dbReference>
<dbReference type="SMART" id="SM00320">
    <property type="entry name" value="WD40"/>
    <property type="match status" value="6"/>
</dbReference>
<accession>K3WZ82</accession>
<name>K3WZ82_GLOUD</name>
<dbReference type="SUPFAM" id="SSF50978">
    <property type="entry name" value="WD40 repeat-like"/>
    <property type="match status" value="1"/>
</dbReference>
<dbReference type="eggNOG" id="ENOG502QUIW">
    <property type="taxonomic scope" value="Eukaryota"/>
</dbReference>
<keyword evidence="4" id="KW-1185">Reference proteome</keyword>
<dbReference type="Proteomes" id="UP000019132">
    <property type="component" value="Unassembled WGS sequence"/>
</dbReference>
<protein>
    <recommendedName>
        <fullName evidence="5">Anaphase-promoting complex subunit 4 WD40 domain-containing protein</fullName>
    </recommendedName>
</protein>
<dbReference type="VEuPathDB" id="FungiDB:PYU1_G010261"/>
<evidence type="ECO:0008006" key="5">
    <source>
        <dbReference type="Google" id="ProtNLM"/>
    </source>
</evidence>
<dbReference type="AlphaFoldDB" id="K3WZ82"/>
<dbReference type="Gene3D" id="2.130.10.10">
    <property type="entry name" value="YVTN repeat-like/Quinoprotein amine dehydrogenase"/>
    <property type="match status" value="2"/>
</dbReference>
<evidence type="ECO:0000256" key="2">
    <source>
        <dbReference type="ARBA" id="ARBA00022737"/>
    </source>
</evidence>
<dbReference type="OMA" id="GHKAGPY"/>
<dbReference type="PANTHER" id="PTHR19848:SF8">
    <property type="entry name" value="F-BOX AND WD REPEAT DOMAIN CONTAINING 7"/>
    <property type="match status" value="1"/>
</dbReference>
<dbReference type="PANTHER" id="PTHR19848">
    <property type="entry name" value="WD40 REPEAT PROTEIN"/>
    <property type="match status" value="1"/>
</dbReference>
<evidence type="ECO:0000313" key="3">
    <source>
        <dbReference type="EnsemblProtists" id="PYU1_T010281"/>
    </source>
</evidence>
<evidence type="ECO:0000256" key="1">
    <source>
        <dbReference type="ARBA" id="ARBA00022574"/>
    </source>
</evidence>
<dbReference type="EnsemblProtists" id="PYU1_T010281">
    <property type="protein sequence ID" value="PYU1_T010281"/>
    <property type="gene ID" value="PYU1_G010261"/>
</dbReference>
<organism evidence="3 4">
    <name type="scientific">Globisporangium ultimum (strain ATCC 200006 / CBS 805.95 / DAOM BR144)</name>
    <name type="common">Pythium ultimum</name>
    <dbReference type="NCBI Taxonomy" id="431595"/>
    <lineage>
        <taxon>Eukaryota</taxon>
        <taxon>Sar</taxon>
        <taxon>Stramenopiles</taxon>
        <taxon>Oomycota</taxon>
        <taxon>Peronosporomycetes</taxon>
        <taxon>Pythiales</taxon>
        <taxon>Pythiaceae</taxon>
        <taxon>Globisporangium</taxon>
    </lineage>
</organism>
<proteinExistence type="predicted"/>
<reference evidence="3" key="3">
    <citation type="submission" date="2015-02" db="UniProtKB">
        <authorList>
            <consortium name="EnsemblProtists"/>
        </authorList>
    </citation>
    <scope>IDENTIFICATION</scope>
    <source>
        <strain evidence="3">DAOM BR144</strain>
    </source>
</reference>
<sequence>MSDDGAALAAENARLRSELQAMQLQFDALVASTSERIQQLIDENELLAEANGLLMESSAKFQTTADAASSAVAAASSSANLLQVPDELLLPGTGIMSREIQVVEKPHSFGNLLSVATHAVRYEIVVTGGADKYICVHDWTQNRKLAEFLATAPVLDLSFNPNPRFADYFIAAFMDGKHGVYRLVRGSGVWQVREIQLFHDHTRPGVMKVAWNPSGELFATGASDKSLHVYQCADLVDTDDEAASVTKIKSFFFNGTVEAITFVPAVSSEQQSQEDTMETRNELLVIAVRDDCYVHYVDCVTFEKERINMNQDGIEHVSYTIMDLRISPSGKYLLAATDTSRHFVFQVKTNVVLRNLYGHKAGAYSQPRAVWHPSEKYVLSNTEDNGEVVVWCIASERVVETISAHDALVRDLSCSLAAKQASGDDVKAQVTLVTVSYDKRLKVWGLDPEKP</sequence>
<evidence type="ECO:0000313" key="4">
    <source>
        <dbReference type="Proteomes" id="UP000019132"/>
    </source>
</evidence>
<dbReference type="InterPro" id="IPR036322">
    <property type="entry name" value="WD40_repeat_dom_sf"/>
</dbReference>
<dbReference type="InterPro" id="IPR001680">
    <property type="entry name" value="WD40_rpt"/>
</dbReference>
<reference evidence="4" key="2">
    <citation type="submission" date="2010-04" db="EMBL/GenBank/DDBJ databases">
        <authorList>
            <person name="Buell R."/>
            <person name="Hamilton J."/>
            <person name="Hostetler J."/>
        </authorList>
    </citation>
    <scope>NUCLEOTIDE SEQUENCE [LARGE SCALE GENOMIC DNA]</scope>
    <source>
        <strain evidence="4">DAOM:BR144</strain>
    </source>
</reference>